<evidence type="ECO:0000313" key="3">
    <source>
        <dbReference type="Proteomes" id="UP000050501"/>
    </source>
</evidence>
<reference evidence="1" key="1">
    <citation type="journal article" date="2015" name="Genome Announc.">
        <title>Draft Genome Sequences of Anaerolinea thermolimosa IMO-1, Bellilinea caldifistulae GOMI-1, Leptolinea tardivitalis YMTK-2, Levilinea saccharolytica KIBI-1, Longilinea arvoryzae KOME-1, Previously Described as Members of the Class Anaerolineae (Chloroflexi).</title>
        <authorList>
            <person name="Matsuura N."/>
            <person name="Tourlousse M.D."/>
            <person name="Ohashi A."/>
            <person name="Hugenholtz P."/>
            <person name="Sekiguchi Y."/>
        </authorList>
    </citation>
    <scope>NUCLEOTIDE SEQUENCE</scope>
    <source>
        <strain evidence="1">KIBI-1</strain>
    </source>
</reference>
<organism evidence="1">
    <name type="scientific">Levilinea saccharolytica</name>
    <dbReference type="NCBI Taxonomy" id="229921"/>
    <lineage>
        <taxon>Bacteria</taxon>
        <taxon>Bacillati</taxon>
        <taxon>Chloroflexota</taxon>
        <taxon>Anaerolineae</taxon>
        <taxon>Anaerolineales</taxon>
        <taxon>Anaerolineaceae</taxon>
        <taxon>Levilinea</taxon>
    </lineage>
</organism>
<name>A0A0M8JQQ4_9CHLR</name>
<accession>A0A0M8JQQ4</accession>
<evidence type="ECO:0000313" key="1">
    <source>
        <dbReference type="EMBL" id="GAP19602.1"/>
    </source>
</evidence>
<dbReference type="EMBL" id="LGCM01000039">
    <property type="protein sequence ID" value="KPL80778.1"/>
    <property type="molecule type" value="Genomic_DNA"/>
</dbReference>
<dbReference type="RefSeq" id="WP_062419871.1">
    <property type="nucleotide sequence ID" value="NZ_BBXZ01000183.1"/>
</dbReference>
<dbReference type="EMBL" id="DF967975">
    <property type="protein sequence ID" value="GAP19602.1"/>
    <property type="molecule type" value="Genomic_DNA"/>
</dbReference>
<gene>
    <name evidence="2" type="ORF">ADN01_11710</name>
    <name evidence="1" type="ORF">LSAC_03512</name>
</gene>
<dbReference type="OrthoDB" id="6402212at2"/>
<dbReference type="Proteomes" id="UP000050501">
    <property type="component" value="Unassembled WGS sequence"/>
</dbReference>
<reference evidence="2 3" key="2">
    <citation type="submission" date="2015-07" db="EMBL/GenBank/DDBJ databases">
        <title>Genome sequence of Levilinea saccharolytica DSM 16555.</title>
        <authorList>
            <person name="Hemp J."/>
            <person name="Ward L.M."/>
            <person name="Pace L.A."/>
            <person name="Fischer W.W."/>
        </authorList>
    </citation>
    <scope>NUCLEOTIDE SEQUENCE [LARGE SCALE GENOMIC DNA]</scope>
    <source>
        <strain evidence="2 3">KIBI-1</strain>
    </source>
</reference>
<evidence type="ECO:0000313" key="2">
    <source>
        <dbReference type="EMBL" id="KPL80778.1"/>
    </source>
</evidence>
<dbReference type="STRING" id="229921.ADN01_11710"/>
<sequence>MTTLPNHGTLEPPDELDGAEVLLWAFDPQKPFFIMEYSGGTPYKPIHGFAICRYPGENQFYKFSCDIEWQVENDWVCGSLEEALQAAIDLSTEPVVWNQKKS</sequence>
<keyword evidence="3" id="KW-1185">Reference proteome</keyword>
<proteinExistence type="predicted"/>
<dbReference type="AlphaFoldDB" id="A0A0M8JQQ4"/>
<protein>
    <submittedName>
        <fullName evidence="1">Uncharacterized protein</fullName>
    </submittedName>
</protein>